<dbReference type="PRINTS" id="PR01752">
    <property type="entry name" value="UREASE"/>
</dbReference>
<feature type="binding site" evidence="7">
    <location>
        <position position="349"/>
    </location>
    <ligand>
        <name>substrate</name>
    </ligand>
</feature>
<protein>
    <recommendedName>
        <fullName evidence="2">urease</fullName>
        <ecNumber evidence="2">3.5.1.5</ecNumber>
    </recommendedName>
</protein>
<dbReference type="InterPro" id="IPR011059">
    <property type="entry name" value="Metal-dep_hydrolase_composite"/>
</dbReference>
<dbReference type="Gene3D" id="3.20.20.140">
    <property type="entry name" value="Metal-dependent hydrolases"/>
    <property type="match status" value="2"/>
</dbReference>
<dbReference type="InterPro" id="IPR050069">
    <property type="entry name" value="Urease_subunit"/>
</dbReference>
<keyword evidence="3" id="KW-0533">Nickel</keyword>
<proteinExistence type="predicted"/>
<dbReference type="InterPro" id="IPR036461">
    <property type="entry name" value="Urease_betasu_sf"/>
</dbReference>
<dbReference type="PANTHER" id="PTHR33569:SF1">
    <property type="entry name" value="UREASE"/>
    <property type="match status" value="1"/>
</dbReference>
<dbReference type="NCBIfam" id="TIGR00192">
    <property type="entry name" value="urease_beta"/>
    <property type="match status" value="1"/>
</dbReference>
<keyword evidence="10" id="KW-1185">Reference proteome</keyword>
<dbReference type="Pfam" id="PF00699">
    <property type="entry name" value="Urease_beta"/>
    <property type="match status" value="1"/>
</dbReference>
<keyword evidence="5 9" id="KW-0378">Hydrolase</keyword>
<dbReference type="InterPro" id="IPR006680">
    <property type="entry name" value="Amidohydro-rel"/>
</dbReference>
<gene>
    <name evidence="9" type="primary">ureB</name>
    <name evidence="9" type="ORF">H9Y04_45285</name>
</gene>
<keyword evidence="7" id="KW-0963">Cytoplasm</keyword>
<feature type="domain" description="Urease" evidence="8">
    <location>
        <begin position="258"/>
        <end position="680"/>
    </location>
</feature>
<sequence>MVPGEIVCGSGSIILNEGRERVSVVVTNNGLRPVVVGSHFHFAAANPALDFDRAKTFGCRLDIPAGDMMRFEPGVEEPVTLVRMPSVRGVKPLSDILDALGLPHADGENHDDTAGGNIYSPSATLSPATLSREEYARRYGPTVGDMVRLGDTDLWVKIEKDFTTYGDELTLDLGGVVRCSMGQSEVGRDEGALDTVITNAIIIDYTGIFKADIGIRDGLIAGIGKAGNPNTMAGVAASMVVGPETQVIDAAGDIITAGTVAANVQVPSQTFLNRLLHSGVTTLIGGGSGPGTGSGMSSTVPGGWHTLRFLDSMDPAPLNFLLLGAGNASYGSSSFAEQAVNGAGGFLVHEVRGATPNVVDECLRASDVLGAAAVLVSDTLNEAGFVESTRDALGGRVCILPDVDGIEGGHVPDLLALLSNSLGNVLAGTSVASRPYTTNSIDSLALAARKRLKRAGSTSAEIDALADSQIRKETLMATEVLHDLGVIPMMTGSTMLPVANLEIPRRTWRTAHHMLNVMGKLPEDNGSGSDNFRVRRYLAKYTINPAIAHGIGHLVGSVEVGKYADLALWTRQTFGLAPVQVLKGGASVLFDGSTPLSTDQSFLACAEGVDRGVLGDALTPLGLRHKIVHIQRVRAVRHDDMKLSTRAGRIEVDPITYQVRRDGGLVECYPVEEVPLGQNY</sequence>
<reference evidence="9 10" key="1">
    <citation type="submission" date="2020-08" db="EMBL/GenBank/DDBJ databases">
        <title>Genemic of Streptomyces polyaspartic.</title>
        <authorList>
            <person name="Liu W."/>
        </authorList>
    </citation>
    <scope>NUCLEOTIDE SEQUENCE [LARGE SCALE GENOMIC DNA]</scope>
    <source>
        <strain evidence="9 10">TRM66268-LWL</strain>
    </source>
</reference>
<accession>A0ABR7SY17</accession>
<evidence type="ECO:0000256" key="1">
    <source>
        <dbReference type="ARBA" id="ARBA00004897"/>
    </source>
</evidence>
<dbReference type="InterPro" id="IPR005848">
    <property type="entry name" value="Urease_asu"/>
</dbReference>
<evidence type="ECO:0000256" key="6">
    <source>
        <dbReference type="ARBA" id="ARBA00047778"/>
    </source>
</evidence>
<dbReference type="SUPFAM" id="SSF51338">
    <property type="entry name" value="Composite domain of metallo-dependent hydrolases"/>
    <property type="match status" value="1"/>
</dbReference>
<evidence type="ECO:0000313" key="9">
    <source>
        <dbReference type="EMBL" id="MBC9719694.1"/>
    </source>
</evidence>
<dbReference type="GO" id="GO:0009039">
    <property type="term" value="F:urease activity"/>
    <property type="evidence" value="ECO:0007669"/>
    <property type="project" value="UniProtKB-EC"/>
</dbReference>
<comment type="catalytic activity">
    <reaction evidence="6">
        <text>urea + 2 H2O + H(+) = hydrogencarbonate + 2 NH4(+)</text>
        <dbReference type="Rhea" id="RHEA:20557"/>
        <dbReference type="ChEBI" id="CHEBI:15377"/>
        <dbReference type="ChEBI" id="CHEBI:15378"/>
        <dbReference type="ChEBI" id="CHEBI:16199"/>
        <dbReference type="ChEBI" id="CHEBI:17544"/>
        <dbReference type="ChEBI" id="CHEBI:28938"/>
        <dbReference type="EC" id="3.5.1.5"/>
    </reaction>
</comment>
<comment type="pathway">
    <text evidence="1">Nitrogen metabolism; urea degradation; CO(2) and NH(3) from urea (urease route): step 1/1.</text>
</comment>
<evidence type="ECO:0000313" key="10">
    <source>
        <dbReference type="Proteomes" id="UP000642284"/>
    </source>
</evidence>
<dbReference type="Gene3D" id="2.30.40.10">
    <property type="entry name" value="Urease, subunit C, domain 1"/>
    <property type="match status" value="1"/>
</dbReference>
<comment type="caution">
    <text evidence="9">The sequence shown here is derived from an EMBL/GenBank/DDBJ whole genome shotgun (WGS) entry which is preliminary data.</text>
</comment>
<keyword evidence="4" id="KW-0479">Metal-binding</keyword>
<dbReference type="EC" id="3.5.1.5" evidence="2"/>
<dbReference type="InterPro" id="IPR032466">
    <property type="entry name" value="Metal_Hydrolase"/>
</dbReference>
<name>A0ABR7SY17_9ACTN</name>
<evidence type="ECO:0000256" key="7">
    <source>
        <dbReference type="PROSITE-ProRule" id="PRU00700"/>
    </source>
</evidence>
<dbReference type="NCBIfam" id="NF009686">
    <property type="entry name" value="PRK13207.1"/>
    <property type="match status" value="1"/>
</dbReference>
<dbReference type="SUPFAM" id="SSF51556">
    <property type="entry name" value="Metallo-dependent hydrolases"/>
    <property type="match status" value="1"/>
</dbReference>
<evidence type="ECO:0000256" key="4">
    <source>
        <dbReference type="ARBA" id="ARBA00022723"/>
    </source>
</evidence>
<dbReference type="InterPro" id="IPR002019">
    <property type="entry name" value="Urease_beta-like"/>
</dbReference>
<dbReference type="PROSITE" id="PS51368">
    <property type="entry name" value="UREASE_3"/>
    <property type="match status" value="1"/>
</dbReference>
<evidence type="ECO:0000259" key="8">
    <source>
        <dbReference type="PROSITE" id="PS51368"/>
    </source>
</evidence>
<dbReference type="EMBL" id="JACTVJ010000065">
    <property type="protein sequence ID" value="MBC9719694.1"/>
    <property type="molecule type" value="Genomic_DNA"/>
</dbReference>
<evidence type="ECO:0000256" key="3">
    <source>
        <dbReference type="ARBA" id="ARBA00022596"/>
    </source>
</evidence>
<comment type="subcellular location">
    <subcellularLocation>
        <location evidence="7">Cytoplasm</location>
    </subcellularLocation>
</comment>
<dbReference type="CDD" id="cd00407">
    <property type="entry name" value="Urease_beta"/>
    <property type="match status" value="1"/>
</dbReference>
<comment type="caution">
    <text evidence="7">Lacks conserved residue(s) required for the propagation of feature annotation.</text>
</comment>
<dbReference type="Gene3D" id="2.10.150.10">
    <property type="entry name" value="Urease, beta subunit"/>
    <property type="match status" value="1"/>
</dbReference>
<dbReference type="PANTHER" id="PTHR33569">
    <property type="entry name" value="UREASE"/>
    <property type="match status" value="1"/>
</dbReference>
<dbReference type="Pfam" id="PF01979">
    <property type="entry name" value="Amidohydro_1"/>
    <property type="match status" value="1"/>
</dbReference>
<evidence type="ECO:0000256" key="5">
    <source>
        <dbReference type="ARBA" id="ARBA00022801"/>
    </source>
</evidence>
<evidence type="ECO:0000256" key="2">
    <source>
        <dbReference type="ARBA" id="ARBA00012934"/>
    </source>
</evidence>
<dbReference type="SUPFAM" id="SSF51278">
    <property type="entry name" value="Urease, beta-subunit"/>
    <property type="match status" value="1"/>
</dbReference>
<dbReference type="Pfam" id="PF00449">
    <property type="entry name" value="Urease_alpha"/>
    <property type="match status" value="1"/>
</dbReference>
<dbReference type="InterPro" id="IPR011612">
    <property type="entry name" value="Urease_alpha_N_dom"/>
</dbReference>
<organism evidence="9 10">
    <name type="scientific">Streptomyces polyasparticus</name>
    <dbReference type="NCBI Taxonomy" id="2767826"/>
    <lineage>
        <taxon>Bacteria</taxon>
        <taxon>Bacillati</taxon>
        <taxon>Actinomycetota</taxon>
        <taxon>Actinomycetes</taxon>
        <taxon>Kitasatosporales</taxon>
        <taxon>Streptomycetaceae</taxon>
        <taxon>Streptomyces</taxon>
    </lineage>
</organism>
<dbReference type="Proteomes" id="UP000642284">
    <property type="component" value="Unassembled WGS sequence"/>
</dbReference>
<dbReference type="InterPro" id="IPR017951">
    <property type="entry name" value="Urease_asu_c"/>
</dbReference>